<organism evidence="2 3">
    <name type="scientific">Penicillium malachiteum</name>
    <dbReference type="NCBI Taxonomy" id="1324776"/>
    <lineage>
        <taxon>Eukaryota</taxon>
        <taxon>Fungi</taxon>
        <taxon>Dikarya</taxon>
        <taxon>Ascomycota</taxon>
        <taxon>Pezizomycotina</taxon>
        <taxon>Eurotiomycetes</taxon>
        <taxon>Eurotiomycetidae</taxon>
        <taxon>Eurotiales</taxon>
        <taxon>Aspergillaceae</taxon>
        <taxon>Penicillium</taxon>
    </lineage>
</organism>
<feature type="compositionally biased region" description="Pro residues" evidence="1">
    <location>
        <begin position="29"/>
        <end position="47"/>
    </location>
</feature>
<keyword evidence="3" id="KW-1185">Reference proteome</keyword>
<evidence type="ECO:0000313" key="3">
    <source>
        <dbReference type="Proteomes" id="UP001215712"/>
    </source>
</evidence>
<reference evidence="2" key="1">
    <citation type="journal article" date="2023" name="IMA Fungus">
        <title>Comparative genomic study of the Penicillium genus elucidates a diverse pangenome and 15 lateral gene transfer events.</title>
        <authorList>
            <person name="Petersen C."/>
            <person name="Sorensen T."/>
            <person name="Nielsen M.R."/>
            <person name="Sondergaard T.E."/>
            <person name="Sorensen J.L."/>
            <person name="Fitzpatrick D.A."/>
            <person name="Frisvad J.C."/>
            <person name="Nielsen K.L."/>
        </authorList>
    </citation>
    <scope>NUCLEOTIDE SEQUENCE</scope>
    <source>
        <strain evidence="2">IBT 17514</strain>
    </source>
</reference>
<feature type="compositionally biased region" description="Pro residues" evidence="1">
    <location>
        <begin position="72"/>
        <end position="83"/>
    </location>
</feature>
<protein>
    <submittedName>
        <fullName evidence="2">Uncharacterized protein</fullName>
    </submittedName>
</protein>
<feature type="region of interest" description="Disordered" evidence="1">
    <location>
        <begin position="22"/>
        <end position="87"/>
    </location>
</feature>
<gene>
    <name evidence="2" type="ORF">N7493_011842</name>
</gene>
<evidence type="ECO:0000313" key="2">
    <source>
        <dbReference type="EMBL" id="KAJ5703453.1"/>
    </source>
</evidence>
<accession>A0AAD6HAS6</accession>
<comment type="caution">
    <text evidence="2">The sequence shown here is derived from an EMBL/GenBank/DDBJ whole genome shotgun (WGS) entry which is preliminary data.</text>
</comment>
<dbReference type="EMBL" id="JAQJAN010000023">
    <property type="protein sequence ID" value="KAJ5703453.1"/>
    <property type="molecule type" value="Genomic_DNA"/>
</dbReference>
<evidence type="ECO:0000256" key="1">
    <source>
        <dbReference type="SAM" id="MobiDB-lite"/>
    </source>
</evidence>
<name>A0AAD6HAS6_9EURO</name>
<sequence>MSFDRRCTNCLRFLDCMCWYDRSSSEEGSPPPAPAPYPSPPGPPPPWPREDGIELTNLPKQAPAPKETQAPAPVPPPVVPAPAAPQSRAATRDLSLVFNHRGIVPSRDPYYPLDWFENRGRQLHAWMTDPDAAGCPINQCRTTWNELLTHPDILPRTKRALDLTMSSQNLEFANSYAETDPDAPEEFVTNVTVVFAGNTHLVGCFTRRVIELISIHHETETLTGQPVNHPHMSQIAVISYNAINGYGSMTGLKDISAIAVHNAQTIRVLTQLYADRYPVIYDDPLSRDCPQFQHFDEGTAEYYRLLGTRIGRTIASIVLAGFPRGTRSIGRIWTSFNVTVGFGDLRFQLREIAPEA</sequence>
<dbReference type="Proteomes" id="UP001215712">
    <property type="component" value="Unassembled WGS sequence"/>
</dbReference>
<dbReference type="AlphaFoldDB" id="A0AAD6HAS6"/>
<reference evidence="2" key="2">
    <citation type="submission" date="2023-01" db="EMBL/GenBank/DDBJ databases">
        <authorList>
            <person name="Petersen C."/>
        </authorList>
    </citation>
    <scope>NUCLEOTIDE SEQUENCE</scope>
    <source>
        <strain evidence="2">IBT 17514</strain>
    </source>
</reference>
<proteinExistence type="predicted"/>